<dbReference type="Proteomes" id="UP001484179">
    <property type="component" value="Chromosome 1"/>
</dbReference>
<sequence length="137" mass="14402">MNGTRLLLKNTYANGAAVSQGSYEVEDAHGRIFKGTLDETGCAVVVGLAPGPVRVRFGGDPADPWAESGHGGSPVWPAVPVEARSVSRSAYLEALLADALAAQRAAPGFATARPGATREAIRRWQAANPDPRWKVQP</sequence>
<accession>A0ABZ3BJ00</accession>
<name>A0ABZ3BJ00_BURPY</name>
<gene>
    <name evidence="1" type="ORF">WN985_04490</name>
</gene>
<protein>
    <submittedName>
        <fullName evidence="1">Uncharacterized protein</fullName>
    </submittedName>
</protein>
<keyword evidence="2" id="KW-1185">Reference proteome</keyword>
<proteinExistence type="predicted"/>
<reference evidence="1 2" key="1">
    <citation type="submission" date="2024-04" db="EMBL/GenBank/DDBJ databases">
        <title>Biological Control Activity of Plant Growth Promoting Rhizobacteria Burkholderia pyrrocinia BX1 against Tobacco black shank Introduction Tobacco black shank (TBS) caused by the oomycete Phytophthora. nicotianae (P. nicotianae) has become a destructive soil.</title>
        <authorList>
            <person name="Liu X."/>
            <person name="Shu C."/>
        </authorList>
    </citation>
    <scope>NUCLEOTIDE SEQUENCE [LARGE SCALE GENOMIC DNA]</scope>
    <source>
        <strain evidence="1 2">BX1</strain>
    </source>
</reference>
<dbReference type="RefSeq" id="WP_342308912.1">
    <property type="nucleotide sequence ID" value="NZ_CP150849.1"/>
</dbReference>
<evidence type="ECO:0000313" key="1">
    <source>
        <dbReference type="EMBL" id="WZW54938.1"/>
    </source>
</evidence>
<organism evidence="1 2">
    <name type="scientific">Burkholderia pyrrocinia</name>
    <name type="common">Pseudomonas pyrrocinia</name>
    <dbReference type="NCBI Taxonomy" id="60550"/>
    <lineage>
        <taxon>Bacteria</taxon>
        <taxon>Pseudomonadati</taxon>
        <taxon>Pseudomonadota</taxon>
        <taxon>Betaproteobacteria</taxon>
        <taxon>Burkholderiales</taxon>
        <taxon>Burkholderiaceae</taxon>
        <taxon>Burkholderia</taxon>
        <taxon>Burkholderia cepacia complex</taxon>
    </lineage>
</organism>
<dbReference type="EMBL" id="CP150849">
    <property type="protein sequence ID" value="WZW54938.1"/>
    <property type="molecule type" value="Genomic_DNA"/>
</dbReference>
<evidence type="ECO:0000313" key="2">
    <source>
        <dbReference type="Proteomes" id="UP001484179"/>
    </source>
</evidence>